<comment type="caution">
    <text evidence="1">The sequence shown here is derived from an EMBL/GenBank/DDBJ whole genome shotgun (WGS) entry which is preliminary data.</text>
</comment>
<dbReference type="EMBL" id="PGGM01000003">
    <property type="protein sequence ID" value="PSH65118.1"/>
    <property type="molecule type" value="Genomic_DNA"/>
</dbReference>
<reference evidence="2" key="1">
    <citation type="submission" date="2017-11" db="EMBL/GenBank/DDBJ databases">
        <authorList>
            <person name="Kuznetsova I."/>
            <person name="Sazanova A."/>
            <person name="Chirak E."/>
            <person name="Safronova V."/>
            <person name="Willems A."/>
        </authorList>
    </citation>
    <scope>NUCLEOTIDE SEQUENCE [LARGE SCALE GENOMIC DNA]</scope>
    <source>
        <strain evidence="2">CCBAU 03422</strain>
    </source>
</reference>
<name>A0A2P7BFB0_9HYPH</name>
<dbReference type="Proteomes" id="UP000241764">
    <property type="component" value="Unassembled WGS sequence"/>
</dbReference>
<protein>
    <recommendedName>
        <fullName evidence="3">Transcriptional regulator</fullName>
    </recommendedName>
</protein>
<evidence type="ECO:0008006" key="3">
    <source>
        <dbReference type="Google" id="ProtNLM"/>
    </source>
</evidence>
<proteinExistence type="predicted"/>
<sequence>MDVQILRLAARPTAYVPFSHFDRDMEPIWRWLPYGNKLLCYRMKWLLRNGLLSIDHASKRRGVRSFYTTANGLDHLANVLPARHPVGTLARYGH</sequence>
<accession>A0A2P7BFB0</accession>
<evidence type="ECO:0000313" key="2">
    <source>
        <dbReference type="Proteomes" id="UP000241764"/>
    </source>
</evidence>
<organism evidence="1 2">
    <name type="scientific">Phyllobacterium sophorae</name>
    <dbReference type="NCBI Taxonomy" id="1520277"/>
    <lineage>
        <taxon>Bacteria</taxon>
        <taxon>Pseudomonadati</taxon>
        <taxon>Pseudomonadota</taxon>
        <taxon>Alphaproteobacteria</taxon>
        <taxon>Hyphomicrobiales</taxon>
        <taxon>Phyllobacteriaceae</taxon>
        <taxon>Phyllobacterium</taxon>
    </lineage>
</organism>
<evidence type="ECO:0000313" key="1">
    <source>
        <dbReference type="EMBL" id="PSH65118.1"/>
    </source>
</evidence>
<gene>
    <name evidence="1" type="ORF">CU103_08810</name>
</gene>
<keyword evidence="2" id="KW-1185">Reference proteome</keyword>
<dbReference type="AlphaFoldDB" id="A0A2P7BFB0"/>